<organism evidence="6 7">
    <name type="scientific">Daphnia galeata</name>
    <dbReference type="NCBI Taxonomy" id="27404"/>
    <lineage>
        <taxon>Eukaryota</taxon>
        <taxon>Metazoa</taxon>
        <taxon>Ecdysozoa</taxon>
        <taxon>Arthropoda</taxon>
        <taxon>Crustacea</taxon>
        <taxon>Branchiopoda</taxon>
        <taxon>Diplostraca</taxon>
        <taxon>Cladocera</taxon>
        <taxon>Anomopoda</taxon>
        <taxon>Daphniidae</taxon>
        <taxon>Daphnia</taxon>
    </lineage>
</organism>
<evidence type="ECO:0000256" key="2">
    <source>
        <dbReference type="ARBA" id="ARBA00023002"/>
    </source>
</evidence>
<dbReference type="PANTHER" id="PTHR24322:SF748">
    <property type="entry name" value="FI23927P1-RELATED"/>
    <property type="match status" value="1"/>
</dbReference>
<evidence type="ECO:0000313" key="7">
    <source>
        <dbReference type="Proteomes" id="UP000789390"/>
    </source>
</evidence>
<dbReference type="Proteomes" id="UP000789390">
    <property type="component" value="Unassembled WGS sequence"/>
</dbReference>
<dbReference type="PANTHER" id="PTHR24322">
    <property type="entry name" value="PKSB"/>
    <property type="match status" value="1"/>
</dbReference>
<protein>
    <submittedName>
        <fullName evidence="6">Uncharacterized protein</fullName>
    </submittedName>
</protein>
<dbReference type="PRINTS" id="PR00081">
    <property type="entry name" value="GDHRDH"/>
</dbReference>
<evidence type="ECO:0000256" key="3">
    <source>
        <dbReference type="ARBA" id="ARBA00023027"/>
    </source>
</evidence>
<comment type="caution">
    <text evidence="6">The sequence shown here is derived from an EMBL/GenBank/DDBJ whole genome shotgun (WGS) entry which is preliminary data.</text>
</comment>
<dbReference type="Pfam" id="PF00106">
    <property type="entry name" value="adh_short"/>
    <property type="match status" value="1"/>
</dbReference>
<keyword evidence="3" id="KW-0520">NAD</keyword>
<keyword evidence="7" id="KW-1185">Reference proteome</keyword>
<dbReference type="InterPro" id="IPR002347">
    <property type="entry name" value="SDR_fam"/>
</dbReference>
<keyword evidence="5" id="KW-0472">Membrane</keyword>
<sequence length="305" mass="33551">MLALILETIYNLVMLFYYIVESLVIKFIPIRFRSKDISGQVALVTGAGGGIGRLIALGLSKLGCKVVCWDVAKQANEETARLIKMSKGQVYAYQVDLTKREEIYRAADRVKQEVGKVTILVNNAGVVTGKALMECSDELIQRTFDVNIMAHFWTVKSFLPDMIMQDQGHIVTIASLAGLSGCHRLVDYCASKFAAVGFDESLRTELTVDGRKGVKTTVVCPFFVKTPLFAGIQSKILPVLEPETVANETIDAILTEQPICLVPSRLSILLGLKSMLPVKALISTYKAFGLDETMNAFEGPKTKYN</sequence>
<reference evidence="6" key="1">
    <citation type="submission" date="2021-11" db="EMBL/GenBank/DDBJ databases">
        <authorList>
            <person name="Schell T."/>
        </authorList>
    </citation>
    <scope>NUCLEOTIDE SEQUENCE</scope>
    <source>
        <strain evidence="6">M5</strain>
    </source>
</reference>
<keyword evidence="2" id="KW-0560">Oxidoreductase</keyword>
<dbReference type="AlphaFoldDB" id="A0A8J2SD69"/>
<dbReference type="InterPro" id="IPR036291">
    <property type="entry name" value="NAD(P)-bd_dom_sf"/>
</dbReference>
<evidence type="ECO:0000256" key="1">
    <source>
        <dbReference type="ARBA" id="ARBA00006484"/>
    </source>
</evidence>
<comment type="similarity">
    <text evidence="1 4">Belongs to the short-chain dehydrogenases/reductases (SDR) family.</text>
</comment>
<dbReference type="CDD" id="cd05339">
    <property type="entry name" value="17beta-HSDXI-like_SDR_c"/>
    <property type="match status" value="1"/>
</dbReference>
<dbReference type="EMBL" id="CAKKLH010000337">
    <property type="protein sequence ID" value="CAH0113315.1"/>
    <property type="molecule type" value="Genomic_DNA"/>
</dbReference>
<accession>A0A8J2SD69</accession>
<dbReference type="OrthoDB" id="10253736at2759"/>
<dbReference type="GO" id="GO:0005811">
    <property type="term" value="C:lipid droplet"/>
    <property type="evidence" value="ECO:0007669"/>
    <property type="project" value="TreeGrafter"/>
</dbReference>
<feature type="transmembrane region" description="Helical" evidence="5">
    <location>
        <begin position="12"/>
        <end position="29"/>
    </location>
</feature>
<evidence type="ECO:0000313" key="6">
    <source>
        <dbReference type="EMBL" id="CAH0113315.1"/>
    </source>
</evidence>
<dbReference type="FunFam" id="3.40.50.720:FF:000202">
    <property type="entry name" value="Short-chain dehydrogenase/reductase family 16C member 6"/>
    <property type="match status" value="1"/>
</dbReference>
<dbReference type="GO" id="GO:0016616">
    <property type="term" value="F:oxidoreductase activity, acting on the CH-OH group of donors, NAD or NADP as acceptor"/>
    <property type="evidence" value="ECO:0007669"/>
    <property type="project" value="TreeGrafter"/>
</dbReference>
<name>A0A8J2SD69_9CRUS</name>
<proteinExistence type="inferred from homology"/>
<dbReference type="PRINTS" id="PR00080">
    <property type="entry name" value="SDRFAMILY"/>
</dbReference>
<evidence type="ECO:0000256" key="4">
    <source>
        <dbReference type="RuleBase" id="RU000363"/>
    </source>
</evidence>
<keyword evidence="5" id="KW-1133">Transmembrane helix</keyword>
<dbReference type="Gene3D" id="3.40.50.720">
    <property type="entry name" value="NAD(P)-binding Rossmann-like Domain"/>
    <property type="match status" value="1"/>
</dbReference>
<dbReference type="SUPFAM" id="SSF51735">
    <property type="entry name" value="NAD(P)-binding Rossmann-fold domains"/>
    <property type="match status" value="1"/>
</dbReference>
<evidence type="ECO:0000256" key="5">
    <source>
        <dbReference type="SAM" id="Phobius"/>
    </source>
</evidence>
<keyword evidence="5" id="KW-0812">Transmembrane</keyword>
<gene>
    <name evidence="6" type="ORF">DGAL_LOCUS17200</name>
</gene>